<organism evidence="22 23">
    <name type="scientific">Pontiella agarivorans</name>
    <dbReference type="NCBI Taxonomy" id="3038953"/>
    <lineage>
        <taxon>Bacteria</taxon>
        <taxon>Pseudomonadati</taxon>
        <taxon>Kiritimatiellota</taxon>
        <taxon>Kiritimatiellia</taxon>
        <taxon>Kiritimatiellales</taxon>
        <taxon>Pontiellaceae</taxon>
        <taxon>Pontiella</taxon>
    </lineage>
</organism>
<evidence type="ECO:0000256" key="9">
    <source>
        <dbReference type="ARBA" id="ARBA00022958"/>
    </source>
</evidence>
<dbReference type="InterPro" id="IPR030677">
    <property type="entry name" value="Nnr"/>
</dbReference>
<evidence type="ECO:0000256" key="18">
    <source>
        <dbReference type="HAMAP-Rule" id="MF_01966"/>
    </source>
</evidence>
<comment type="subunit">
    <text evidence="17">Homotetramer.</text>
</comment>
<dbReference type="NCBIfam" id="TIGR00197">
    <property type="entry name" value="yjeF_nterm"/>
    <property type="match status" value="1"/>
</dbReference>
<feature type="binding site" evidence="18">
    <location>
        <position position="170"/>
    </location>
    <ligand>
        <name>K(+)</name>
        <dbReference type="ChEBI" id="CHEBI:29103"/>
    </ligand>
</feature>
<comment type="cofactor">
    <cofactor evidence="17">
        <name>Mg(2+)</name>
        <dbReference type="ChEBI" id="CHEBI:18420"/>
    </cofactor>
</comment>
<dbReference type="PANTHER" id="PTHR12592">
    <property type="entry name" value="ATP-DEPENDENT (S)-NAD(P)H-HYDRATE DEHYDRATASE FAMILY MEMBER"/>
    <property type="match status" value="1"/>
</dbReference>
<keyword evidence="9 18" id="KW-0630">Potassium</keyword>
<evidence type="ECO:0000313" key="23">
    <source>
        <dbReference type="Proteomes" id="UP001290861"/>
    </source>
</evidence>
<feature type="domain" description="YjeF C-terminal" evidence="20">
    <location>
        <begin position="226"/>
        <end position="492"/>
    </location>
</feature>
<comment type="similarity">
    <text evidence="4 19">In the C-terminal section; belongs to the NnrD/CARKD family.</text>
</comment>
<evidence type="ECO:0000256" key="16">
    <source>
        <dbReference type="ARBA" id="ARBA00049209"/>
    </source>
</evidence>
<evidence type="ECO:0000313" key="22">
    <source>
        <dbReference type="EMBL" id="MDZ8118914.1"/>
    </source>
</evidence>
<accession>A0ABU5MXI4</accession>
<keyword evidence="6 17" id="KW-0547">Nucleotide-binding</keyword>
<dbReference type="PIRSF" id="PIRSF017184">
    <property type="entry name" value="Nnr"/>
    <property type="match status" value="1"/>
</dbReference>
<keyword evidence="11 18" id="KW-0413">Isomerase</keyword>
<evidence type="ECO:0000256" key="6">
    <source>
        <dbReference type="ARBA" id="ARBA00022741"/>
    </source>
</evidence>
<feature type="binding site" evidence="18">
    <location>
        <begin position="136"/>
        <end position="142"/>
    </location>
    <ligand>
        <name>(6S)-NADPHX</name>
        <dbReference type="ChEBI" id="CHEBI:64076"/>
    </ligand>
</feature>
<evidence type="ECO:0000256" key="15">
    <source>
        <dbReference type="ARBA" id="ARBA00048238"/>
    </source>
</evidence>
<comment type="catalytic activity">
    <reaction evidence="1 18 19">
        <text>(6R)-NADHX = (6S)-NADHX</text>
        <dbReference type="Rhea" id="RHEA:32215"/>
        <dbReference type="ChEBI" id="CHEBI:64074"/>
        <dbReference type="ChEBI" id="CHEBI:64075"/>
        <dbReference type="EC" id="5.1.99.6"/>
    </reaction>
</comment>
<dbReference type="InterPro" id="IPR029056">
    <property type="entry name" value="Ribokinase-like"/>
</dbReference>
<dbReference type="PROSITE" id="PS51385">
    <property type="entry name" value="YJEF_N"/>
    <property type="match status" value="1"/>
</dbReference>
<evidence type="ECO:0000256" key="1">
    <source>
        <dbReference type="ARBA" id="ARBA00000013"/>
    </source>
</evidence>
<dbReference type="HAMAP" id="MF_01966">
    <property type="entry name" value="NADHX_epimerase"/>
    <property type="match status" value="1"/>
</dbReference>
<keyword evidence="13" id="KW-0511">Multifunctional enzyme</keyword>
<evidence type="ECO:0000256" key="4">
    <source>
        <dbReference type="ARBA" id="ARBA00009524"/>
    </source>
</evidence>
<keyword evidence="10 17" id="KW-0520">NAD</keyword>
<evidence type="ECO:0000256" key="14">
    <source>
        <dbReference type="ARBA" id="ARBA00025153"/>
    </source>
</evidence>
<comment type="similarity">
    <text evidence="3 19">In the N-terminal section; belongs to the NnrE/AIBP family.</text>
</comment>
<dbReference type="PANTHER" id="PTHR12592:SF0">
    <property type="entry name" value="ATP-DEPENDENT (S)-NAD(P)H-HYDRATE DEHYDRATASE"/>
    <property type="match status" value="1"/>
</dbReference>
<feature type="binding site" evidence="18">
    <location>
        <position position="167"/>
    </location>
    <ligand>
        <name>(6S)-NADPHX</name>
        <dbReference type="ChEBI" id="CHEBI:64076"/>
    </ligand>
</feature>
<dbReference type="Proteomes" id="UP001290861">
    <property type="component" value="Unassembled WGS sequence"/>
</dbReference>
<name>A0ABU5MXI4_9BACT</name>
<feature type="binding site" evidence="17">
    <location>
        <position position="315"/>
    </location>
    <ligand>
        <name>(6S)-NADPHX</name>
        <dbReference type="ChEBI" id="CHEBI:64076"/>
    </ligand>
</feature>
<dbReference type="CDD" id="cd01171">
    <property type="entry name" value="YXKO-related"/>
    <property type="match status" value="1"/>
</dbReference>
<evidence type="ECO:0000256" key="8">
    <source>
        <dbReference type="ARBA" id="ARBA00022857"/>
    </source>
</evidence>
<dbReference type="Pfam" id="PF03853">
    <property type="entry name" value="YjeF_N"/>
    <property type="match status" value="1"/>
</dbReference>
<comment type="similarity">
    <text evidence="18">Belongs to the NnrE/AIBP family.</text>
</comment>
<evidence type="ECO:0000259" key="21">
    <source>
        <dbReference type="PROSITE" id="PS51385"/>
    </source>
</evidence>
<dbReference type="RefSeq" id="WP_322608707.1">
    <property type="nucleotide sequence ID" value="NZ_JARVCO010000010.1"/>
</dbReference>
<keyword evidence="7 17" id="KW-0067">ATP-binding</keyword>
<comment type="caution">
    <text evidence="22">The sequence shown here is derived from an EMBL/GenBank/DDBJ whole genome shotgun (WGS) entry which is preliminary data.</text>
</comment>
<evidence type="ECO:0000259" key="20">
    <source>
        <dbReference type="PROSITE" id="PS51383"/>
    </source>
</evidence>
<comment type="cofactor">
    <cofactor evidence="18 19">
        <name>K(+)</name>
        <dbReference type="ChEBI" id="CHEBI:29103"/>
    </cofactor>
    <text evidence="18 19">Binds 1 potassium ion per subunit.</text>
</comment>
<dbReference type="SUPFAM" id="SSF64153">
    <property type="entry name" value="YjeF N-terminal domain-like"/>
    <property type="match status" value="1"/>
</dbReference>
<dbReference type="Gene3D" id="3.40.50.10260">
    <property type="entry name" value="YjeF N-terminal domain"/>
    <property type="match status" value="1"/>
</dbReference>
<feature type="binding site" evidence="17">
    <location>
        <position position="432"/>
    </location>
    <ligand>
        <name>AMP</name>
        <dbReference type="ChEBI" id="CHEBI:456215"/>
    </ligand>
</feature>
<protein>
    <recommendedName>
        <fullName evidence="19">Bifunctional NAD(P)H-hydrate repair enzyme</fullName>
    </recommendedName>
    <alternativeName>
        <fullName evidence="19">Nicotinamide nucleotide repair protein</fullName>
    </alternativeName>
    <domain>
        <recommendedName>
            <fullName evidence="19">ADP-dependent (S)-NAD(P)H-hydrate dehydratase</fullName>
            <ecNumber evidence="19">4.2.1.136</ecNumber>
        </recommendedName>
        <alternativeName>
            <fullName evidence="19">ADP-dependent NAD(P)HX dehydratase</fullName>
        </alternativeName>
    </domain>
    <domain>
        <recommendedName>
            <fullName evidence="19">NAD(P)H-hydrate epimerase</fullName>
            <ecNumber evidence="19">5.1.99.6</ecNumber>
        </recommendedName>
    </domain>
</protein>
<comment type="catalytic activity">
    <reaction evidence="16 17 19">
        <text>(6S)-NADPHX + ADP = AMP + phosphate + NADPH + H(+)</text>
        <dbReference type="Rhea" id="RHEA:32235"/>
        <dbReference type="ChEBI" id="CHEBI:15378"/>
        <dbReference type="ChEBI" id="CHEBI:43474"/>
        <dbReference type="ChEBI" id="CHEBI:57783"/>
        <dbReference type="ChEBI" id="CHEBI:64076"/>
        <dbReference type="ChEBI" id="CHEBI:456215"/>
        <dbReference type="ChEBI" id="CHEBI:456216"/>
        <dbReference type="EC" id="4.2.1.136"/>
    </reaction>
</comment>
<dbReference type="PROSITE" id="PS51383">
    <property type="entry name" value="YJEF_C_3"/>
    <property type="match status" value="1"/>
</dbReference>
<sequence>MKIVSSEEMRELDRRTIQAGIPGQELMYTAGEGLAGAIRTLAGNHQLVDSPVLFIAGPGNNGGDAFVAAQLLFEEDWAVECWLAVPENKVKGDALIWLKKMKKAGVPFRTLETSEDWKSAAESGTDAEILVDGLLGTGAAGEPRGVIADAISFIDSQADRALVVAIDIPSAMSVRADLTVTMGLPKIESLEPEHIDYVGNIEVIDLGIPPEFIEETAGDTTRALIHSFDLSELFPRRSRDAHKGSFGHVLCIGGSKGFSGAVTMAARAAVRSGAGLVSAFVPEAIHGLVALGVPEAMVHSSMPEGDWTAVLAGCGMGRSATTTEQVLQLLEISSVPVILDADAITVMAGQTDALVSARCPLVLTPHPGEFARLFGLKVADVQEDRFGMVRMAADKLGATVVLKGAGTLVASPDAPVAVNMTGNPGMASGGSGDVLAGLITGLAAQGISPFEAACAGVWLHGKAGDLAASEKSQATMAATDMIEKLPEAFREISCR</sequence>
<keyword evidence="5 18" id="KW-0479">Metal-binding</keyword>
<comment type="function">
    <text evidence="14 19">Bifunctional enzyme that catalyzes the epimerization of the S- and R-forms of NAD(P)HX and the dehydration of the S-form of NAD(P)HX at the expense of ADP, which is converted to AMP. This allows the repair of both epimers of NAD(P)HX, a damaged form of NAD(P)H that is a result of enzymatic or heat-dependent hydration.</text>
</comment>
<feature type="binding site" evidence="17">
    <location>
        <begin position="403"/>
        <end position="407"/>
    </location>
    <ligand>
        <name>AMP</name>
        <dbReference type="ChEBI" id="CHEBI:456215"/>
    </ligand>
</feature>
<dbReference type="InterPro" id="IPR036652">
    <property type="entry name" value="YjeF_N_dom_sf"/>
</dbReference>
<evidence type="ECO:0000256" key="7">
    <source>
        <dbReference type="ARBA" id="ARBA00022840"/>
    </source>
</evidence>
<dbReference type="HAMAP" id="MF_01965">
    <property type="entry name" value="NADHX_dehydratase"/>
    <property type="match status" value="1"/>
</dbReference>
<dbReference type="EMBL" id="JARVCO010000010">
    <property type="protein sequence ID" value="MDZ8118914.1"/>
    <property type="molecule type" value="Genomic_DNA"/>
</dbReference>
<evidence type="ECO:0000256" key="12">
    <source>
        <dbReference type="ARBA" id="ARBA00023239"/>
    </source>
</evidence>
<comment type="catalytic activity">
    <reaction evidence="15 17 19">
        <text>(6S)-NADHX + ADP = AMP + phosphate + NADH + H(+)</text>
        <dbReference type="Rhea" id="RHEA:32223"/>
        <dbReference type="ChEBI" id="CHEBI:15378"/>
        <dbReference type="ChEBI" id="CHEBI:43474"/>
        <dbReference type="ChEBI" id="CHEBI:57945"/>
        <dbReference type="ChEBI" id="CHEBI:64074"/>
        <dbReference type="ChEBI" id="CHEBI:456215"/>
        <dbReference type="ChEBI" id="CHEBI:456216"/>
        <dbReference type="EC" id="4.2.1.136"/>
    </reaction>
</comment>
<reference evidence="22 23" key="1">
    <citation type="journal article" date="2024" name="Appl. Environ. Microbiol.">
        <title>Pontiella agarivorans sp. nov., a novel marine anaerobic bacterium capable of degrading macroalgal polysaccharides and fixing nitrogen.</title>
        <authorList>
            <person name="Liu N."/>
            <person name="Kivenson V."/>
            <person name="Peng X."/>
            <person name="Cui Z."/>
            <person name="Lankiewicz T.S."/>
            <person name="Gosselin K.M."/>
            <person name="English C.J."/>
            <person name="Blair E.M."/>
            <person name="O'Malley M.A."/>
            <person name="Valentine D.L."/>
        </authorList>
    </citation>
    <scope>NUCLEOTIDE SEQUENCE [LARGE SCALE GENOMIC DNA]</scope>
    <source>
        <strain evidence="22 23">NLcol2</strain>
    </source>
</reference>
<evidence type="ECO:0000256" key="2">
    <source>
        <dbReference type="ARBA" id="ARBA00000909"/>
    </source>
</evidence>
<evidence type="ECO:0000256" key="19">
    <source>
        <dbReference type="PIRNR" id="PIRNR017184"/>
    </source>
</evidence>
<dbReference type="Pfam" id="PF01256">
    <property type="entry name" value="Carb_kinase"/>
    <property type="match status" value="1"/>
</dbReference>
<dbReference type="NCBIfam" id="TIGR00196">
    <property type="entry name" value="yjeF_cterm"/>
    <property type="match status" value="1"/>
</dbReference>
<dbReference type="InterPro" id="IPR000631">
    <property type="entry name" value="CARKD"/>
</dbReference>
<dbReference type="Gene3D" id="3.40.1190.20">
    <property type="match status" value="1"/>
</dbReference>
<gene>
    <name evidence="18" type="primary">nnrE</name>
    <name evidence="17" type="synonym">nnrD</name>
    <name evidence="22" type="ORF">P9H32_09770</name>
</gene>
<comment type="function">
    <text evidence="18">Catalyzes the epimerization of the S- and R-forms of NAD(P)HX, a damaged form of NAD(P)H that is a result of enzymatic or heat-dependent hydration. This is a prerequisite for the S-specific NAD(P)H-hydrate dehydratase to allow the repair of both epimers of NAD(P)HX.</text>
</comment>
<comment type="catalytic activity">
    <reaction evidence="2 18 19">
        <text>(6R)-NADPHX = (6S)-NADPHX</text>
        <dbReference type="Rhea" id="RHEA:32227"/>
        <dbReference type="ChEBI" id="CHEBI:64076"/>
        <dbReference type="ChEBI" id="CHEBI:64077"/>
        <dbReference type="EC" id="5.1.99.6"/>
    </reaction>
</comment>
<dbReference type="SUPFAM" id="SSF53613">
    <property type="entry name" value="Ribokinase-like"/>
    <property type="match status" value="1"/>
</dbReference>
<dbReference type="EC" id="4.2.1.136" evidence="19"/>
<feature type="binding site" evidence="18">
    <location>
        <begin position="60"/>
        <end position="64"/>
    </location>
    <ligand>
        <name>(6S)-NADPHX</name>
        <dbReference type="ChEBI" id="CHEBI:64076"/>
    </ligand>
</feature>
<feature type="binding site" evidence="17">
    <location>
        <position position="261"/>
    </location>
    <ligand>
        <name>(6S)-NADPHX</name>
        <dbReference type="ChEBI" id="CHEBI:64076"/>
    </ligand>
</feature>
<comment type="similarity">
    <text evidence="17">Belongs to the NnrD/CARKD family.</text>
</comment>
<proteinExistence type="inferred from homology"/>
<feature type="binding site" evidence="18">
    <location>
        <position position="132"/>
    </location>
    <ligand>
        <name>K(+)</name>
        <dbReference type="ChEBI" id="CHEBI:29103"/>
    </ligand>
</feature>
<feature type="binding site" evidence="17">
    <location>
        <position position="366"/>
    </location>
    <ligand>
        <name>(6S)-NADPHX</name>
        <dbReference type="ChEBI" id="CHEBI:64076"/>
    </ligand>
</feature>
<evidence type="ECO:0000256" key="3">
    <source>
        <dbReference type="ARBA" id="ARBA00006001"/>
    </source>
</evidence>
<feature type="domain" description="YjeF N-terminal" evidence="21">
    <location>
        <begin position="9"/>
        <end position="214"/>
    </location>
</feature>
<dbReference type="EC" id="5.1.99.6" evidence="19"/>
<comment type="caution">
    <text evidence="18">Lacks conserved residue(s) required for the propagation of feature annotation.</text>
</comment>
<dbReference type="InterPro" id="IPR004443">
    <property type="entry name" value="YjeF_N_dom"/>
</dbReference>
<keyword evidence="12 17" id="KW-0456">Lyase</keyword>
<evidence type="ECO:0000256" key="17">
    <source>
        <dbReference type="HAMAP-Rule" id="MF_01965"/>
    </source>
</evidence>
<evidence type="ECO:0000256" key="13">
    <source>
        <dbReference type="ARBA" id="ARBA00023268"/>
    </source>
</evidence>
<keyword evidence="8 17" id="KW-0521">NADP</keyword>
<dbReference type="InterPro" id="IPR017953">
    <property type="entry name" value="Carbohydrate_kinase_pred_CS"/>
</dbReference>
<evidence type="ECO:0000256" key="11">
    <source>
        <dbReference type="ARBA" id="ARBA00023235"/>
    </source>
</evidence>
<evidence type="ECO:0000256" key="5">
    <source>
        <dbReference type="ARBA" id="ARBA00022723"/>
    </source>
</evidence>
<comment type="function">
    <text evidence="17">Catalyzes the dehydration of the S-form of NAD(P)HX at the expense of ADP, which is converted to AMP. Together with NAD(P)HX epimerase, which catalyzes the epimerization of the S- and R-forms, the enzyme allows the repair of both epimers of NAD(P)HX, a damaged form of NAD(P)H that is a result of enzymatic or heat-dependent hydration.</text>
</comment>
<feature type="binding site" evidence="18">
    <location>
        <position position="61"/>
    </location>
    <ligand>
        <name>K(+)</name>
        <dbReference type="ChEBI" id="CHEBI:29103"/>
    </ligand>
</feature>
<keyword evidence="23" id="KW-1185">Reference proteome</keyword>
<dbReference type="PROSITE" id="PS01050">
    <property type="entry name" value="YJEF_C_2"/>
    <property type="match status" value="1"/>
</dbReference>
<feature type="binding site" evidence="17">
    <location>
        <position position="433"/>
    </location>
    <ligand>
        <name>(6S)-NADPHX</name>
        <dbReference type="ChEBI" id="CHEBI:64076"/>
    </ligand>
</feature>
<evidence type="ECO:0000256" key="10">
    <source>
        <dbReference type="ARBA" id="ARBA00023027"/>
    </source>
</evidence>